<comment type="caution">
    <text evidence="6">The sequence shown here is derived from an EMBL/GenBank/DDBJ whole genome shotgun (WGS) entry which is preliminary data.</text>
</comment>
<evidence type="ECO:0000256" key="5">
    <source>
        <dbReference type="ARBA" id="ARBA00023136"/>
    </source>
</evidence>
<sequence length="167" mass="16771">MPPSNILFNLVRAHPYQTVVHAVNGAILLEPRIFTVPTFWALGFEQRGPRKAASVAATAQPLIDWVAAHPGQAALYTVNGVVLLAPAAATAPIFAAFGLTALGPAGGSLAASTMSYFGYVPAGGVYALAQSAAMGGYGAGLAAGAAQAGAVVSSGLTWFMGRNNTAA</sequence>
<dbReference type="GO" id="GO:0016020">
    <property type="term" value="C:membrane"/>
    <property type="evidence" value="ECO:0007669"/>
    <property type="project" value="UniProtKB-SubCell"/>
</dbReference>
<dbReference type="InterPro" id="IPR038213">
    <property type="entry name" value="IFI6/IFI27-like_sf"/>
</dbReference>
<dbReference type="InterPro" id="IPR009311">
    <property type="entry name" value="IFI6/IFI27-like"/>
</dbReference>
<comment type="similarity">
    <text evidence="2">Belongs to the IFI6/IFI27 family.</text>
</comment>
<evidence type="ECO:0000256" key="1">
    <source>
        <dbReference type="ARBA" id="ARBA00004141"/>
    </source>
</evidence>
<dbReference type="Pfam" id="PF06140">
    <property type="entry name" value="Ifi-6-16"/>
    <property type="match status" value="1"/>
</dbReference>
<evidence type="ECO:0000256" key="3">
    <source>
        <dbReference type="ARBA" id="ARBA00022692"/>
    </source>
</evidence>
<accession>A0A8H5ZIB0</accession>
<dbReference type="Gene3D" id="6.10.110.10">
    <property type="match status" value="1"/>
</dbReference>
<proteinExistence type="inferred from homology"/>
<evidence type="ECO:0000313" key="7">
    <source>
        <dbReference type="Proteomes" id="UP000624244"/>
    </source>
</evidence>
<evidence type="ECO:0000256" key="2">
    <source>
        <dbReference type="ARBA" id="ARBA00007262"/>
    </source>
</evidence>
<gene>
    <name evidence="6" type="ORF">GGP41_005747</name>
</gene>
<protein>
    <submittedName>
        <fullName evidence="6">Uncharacterized protein</fullName>
    </submittedName>
</protein>
<evidence type="ECO:0000313" key="6">
    <source>
        <dbReference type="EMBL" id="KAF5848323.1"/>
    </source>
</evidence>
<keyword evidence="4" id="KW-1133">Transmembrane helix</keyword>
<dbReference type="EMBL" id="WNKQ01000011">
    <property type="protein sequence ID" value="KAF5848323.1"/>
    <property type="molecule type" value="Genomic_DNA"/>
</dbReference>
<keyword evidence="5" id="KW-0472">Membrane</keyword>
<reference evidence="6" key="1">
    <citation type="submission" date="2019-11" db="EMBL/GenBank/DDBJ databases">
        <title>Bipolaris sorokiniana Genome sequencing.</title>
        <authorList>
            <person name="Wang H."/>
        </authorList>
    </citation>
    <scope>NUCLEOTIDE SEQUENCE</scope>
</reference>
<dbReference type="AlphaFoldDB" id="A0A8H5ZIB0"/>
<keyword evidence="3" id="KW-0812">Transmembrane</keyword>
<comment type="subcellular location">
    <subcellularLocation>
        <location evidence="1">Membrane</location>
        <topology evidence="1">Multi-pass membrane protein</topology>
    </subcellularLocation>
</comment>
<dbReference type="Proteomes" id="UP000624244">
    <property type="component" value="Unassembled WGS sequence"/>
</dbReference>
<name>A0A8H5ZIB0_COCSA</name>
<organism evidence="6 7">
    <name type="scientific">Cochliobolus sativus</name>
    <name type="common">Common root rot and spot blotch fungus</name>
    <name type="synonym">Bipolaris sorokiniana</name>
    <dbReference type="NCBI Taxonomy" id="45130"/>
    <lineage>
        <taxon>Eukaryota</taxon>
        <taxon>Fungi</taxon>
        <taxon>Dikarya</taxon>
        <taxon>Ascomycota</taxon>
        <taxon>Pezizomycotina</taxon>
        <taxon>Dothideomycetes</taxon>
        <taxon>Pleosporomycetidae</taxon>
        <taxon>Pleosporales</taxon>
        <taxon>Pleosporineae</taxon>
        <taxon>Pleosporaceae</taxon>
        <taxon>Bipolaris</taxon>
    </lineage>
</organism>
<evidence type="ECO:0000256" key="4">
    <source>
        <dbReference type="ARBA" id="ARBA00022989"/>
    </source>
</evidence>